<accession>A0A4T0WWB9</accession>
<dbReference type="AlphaFoldDB" id="A0A4T0WWB9"/>
<evidence type="ECO:0000256" key="1">
    <source>
        <dbReference type="SAM" id="Phobius"/>
    </source>
</evidence>
<comment type="caution">
    <text evidence="2">The sequence shown here is derived from an EMBL/GenBank/DDBJ whole genome shotgun (WGS) entry which is preliminary data.</text>
</comment>
<protein>
    <submittedName>
        <fullName evidence="2">Uncharacterized protein</fullName>
    </submittedName>
</protein>
<keyword evidence="1" id="KW-1133">Transmembrane helix</keyword>
<sequence length="348" mass="39127">MISIKTSTYTTHILQLVLAVIILGLSICTLLESKSLSSVSKAFSDFIIRSHGTELLLSDNRKVIASSIASSLFTLVTTIVNYFFPTVAIKYFHPHKALLFEYQQQKTINYLEIPNTRFVKASIFGLSKTITSYIISLFGSESISDIFWFVNTIISVGNFATTDCKSVPSLLETYNVTGVSTTTALMNFFNIFDNSSHTSDIFEEIYSTLSKTNITLDNFEGITLSDLNGTRLQSDLILKMSSDCNIKKASMAMTIIIWIVHFLSSILVATEVFQFYTKMRSLKIQLSKEETTTETINDSALQHNLDSIAEDNNEETPESEAKIFLVFDRRWGLFNPILKRVSESEMKG</sequence>
<dbReference type="EMBL" id="SELW01000657">
    <property type="protein sequence ID" value="TID14979.1"/>
    <property type="molecule type" value="Genomic_DNA"/>
</dbReference>
<feature type="transmembrane region" description="Helical" evidence="1">
    <location>
        <begin position="251"/>
        <end position="273"/>
    </location>
</feature>
<keyword evidence="3" id="KW-1185">Reference proteome</keyword>
<evidence type="ECO:0000313" key="2">
    <source>
        <dbReference type="EMBL" id="TID14979.1"/>
    </source>
</evidence>
<reference evidence="2 3" key="1">
    <citation type="journal article" date="2019" name="Front. Genet.">
        <title>Whole-Genome Sequencing of the Opportunistic Yeast Pathogen Candida inconspicua Uncovers Its Hybrid Origin.</title>
        <authorList>
            <person name="Mixao V."/>
            <person name="Hansen A.P."/>
            <person name="Saus E."/>
            <person name="Boekhout T."/>
            <person name="Lass-Florl C."/>
            <person name="Gabaldon T."/>
        </authorList>
    </citation>
    <scope>NUCLEOTIDE SEQUENCE [LARGE SCALE GENOMIC DNA]</scope>
    <source>
        <strain evidence="2 3">CBS 180</strain>
    </source>
</reference>
<dbReference type="OrthoDB" id="3996331at2759"/>
<gene>
    <name evidence="2" type="ORF">CANINC_004650</name>
</gene>
<feature type="transmembrane region" description="Helical" evidence="1">
    <location>
        <begin position="63"/>
        <end position="84"/>
    </location>
</feature>
<feature type="transmembrane region" description="Helical" evidence="1">
    <location>
        <begin position="12"/>
        <end position="31"/>
    </location>
</feature>
<keyword evidence="1" id="KW-0472">Membrane</keyword>
<name>A0A4T0WWB9_9ASCO</name>
<proteinExistence type="predicted"/>
<dbReference type="Proteomes" id="UP000307173">
    <property type="component" value="Unassembled WGS sequence"/>
</dbReference>
<keyword evidence="1" id="KW-0812">Transmembrane</keyword>
<organism evidence="2 3">
    <name type="scientific">Pichia inconspicua</name>
    <dbReference type="NCBI Taxonomy" id="52247"/>
    <lineage>
        <taxon>Eukaryota</taxon>
        <taxon>Fungi</taxon>
        <taxon>Dikarya</taxon>
        <taxon>Ascomycota</taxon>
        <taxon>Saccharomycotina</taxon>
        <taxon>Pichiomycetes</taxon>
        <taxon>Pichiales</taxon>
        <taxon>Pichiaceae</taxon>
        <taxon>Pichia</taxon>
    </lineage>
</organism>
<evidence type="ECO:0000313" key="3">
    <source>
        <dbReference type="Proteomes" id="UP000307173"/>
    </source>
</evidence>